<proteinExistence type="evidence at transcript level"/>
<dbReference type="SMR" id="A0A060D2B6"/>
<comment type="similarity">
    <text evidence="2">Belongs to the bHLH protein family.</text>
</comment>
<evidence type="ECO:0000256" key="5">
    <source>
        <dbReference type="ARBA" id="ARBA00023242"/>
    </source>
</evidence>
<keyword evidence="5" id="KW-0539">Nucleus</keyword>
<comment type="subcellular location">
    <subcellularLocation>
        <location evidence="1">Nucleus</location>
    </subcellularLocation>
</comment>
<dbReference type="Gene3D" id="4.10.280.10">
    <property type="entry name" value="Helix-loop-helix DNA-binding domain"/>
    <property type="match status" value="1"/>
</dbReference>
<dbReference type="PANTHER" id="PTHR46807:SF1">
    <property type="entry name" value="TRANSCRIPTION FACTOR PIF3"/>
    <property type="match status" value="1"/>
</dbReference>
<keyword evidence="3" id="KW-0805">Transcription regulation</keyword>
<feature type="compositionally biased region" description="Basic and acidic residues" evidence="6">
    <location>
        <begin position="352"/>
        <end position="368"/>
    </location>
</feature>
<evidence type="ECO:0000313" key="11">
    <source>
        <dbReference type="Proteomes" id="UP000007305"/>
    </source>
</evidence>
<dbReference type="EMBL" id="KJ727969">
    <property type="protein sequence ID" value="AIB05460.1"/>
    <property type="molecule type" value="mRNA"/>
</dbReference>
<sequence>MSDSNDFVELLWENGQAVVHGRRKQHPQAAFPPFTCGAASSSRAQENQPGTTDPVSLFKTGGLFADFSSGLDAARGNGDLDDTVPWIHCPIVEEDSAAPAPALAEGYSPDFFSELHAAALAAAAAETNLSPLPPPVQHNRSTPVATTSRGPEPSKEAPRIPVPGPGSRPEPQSEFAATRKPRPESGGEGLMNFSLFSRPAALVRASLQRPPPPQTGTDKVSNVTTSTRVESTVLQSASGPRIAPVFTDQRTAWSQSKEVRFSCAPALAAGNLHQDMPLGRPGNNMTPQGKMETKKACEVAVATPSLCSGNGESWREQKRKSQAECSASQDDDLDDESGGMRGSGGRGTKRSRTAEVHNLSERRRRDRINEKMRALQELIPNCNKIDKASMLDEAIEYLKTLQLQVQMMAMGSGLCIPPMLLPRAMQLQIPSIAHFHHLGMGLGYGMGVLDMNSTAAVPFQPIPGAHYTCPMIPGTPPQGLGIGMPGTNTMPVFGLPGQAIHPSASSVQPFPSLAGLPVRPNLAPQVPAVMANMVQEQQQGVATQQQQSLNNEAQQKANTGDPQILQK</sequence>
<evidence type="ECO:0000256" key="3">
    <source>
        <dbReference type="ARBA" id="ARBA00023015"/>
    </source>
</evidence>
<dbReference type="GO" id="GO:0005634">
    <property type="term" value="C:nucleus"/>
    <property type="evidence" value="ECO:0007669"/>
    <property type="project" value="UniProtKB-SubCell"/>
</dbReference>
<feature type="region of interest" description="Disordered" evidence="6">
    <location>
        <begin position="536"/>
        <end position="567"/>
    </location>
</feature>
<reference evidence="8" key="1">
    <citation type="submission" date="2014-04" db="EMBL/GenBank/DDBJ databases">
        <title>The Maize TFome - Development of a transcription factor open reading frame collection for functional genomics.</title>
        <authorList>
            <person name="Burdo B."/>
            <person name="Gray J."/>
            <person name="Goetting-Minesky M.P."/>
            <person name="Wittler B."/>
            <person name="Hunt M."/>
            <person name="Li T."/>
            <person name="Velliquette D."/>
            <person name="Thomas J."/>
            <person name="Gentzel I."/>
            <person name="Dos Santos Brito M."/>
            <person name="Mejia-Guerra M.K."/>
            <person name="Connolly L.N."/>
            <person name="Qaisi D."/>
            <person name="Li W."/>
            <person name="Casas M.I."/>
            <person name="Doseff A.I."/>
            <person name="Grotewold E."/>
        </authorList>
    </citation>
    <scope>NUCLEOTIDE SEQUENCE</scope>
</reference>
<dbReference type="EnsemblPlants" id="Zm00001eb129520_T001">
    <property type="protein sequence ID" value="Zm00001eb129520_P001"/>
    <property type="gene ID" value="Zm00001eb129520"/>
</dbReference>
<evidence type="ECO:0000259" key="7">
    <source>
        <dbReference type="PROSITE" id="PS50888"/>
    </source>
</evidence>
<dbReference type="CDD" id="cd11445">
    <property type="entry name" value="bHLH_AtPIF_like"/>
    <property type="match status" value="1"/>
</dbReference>
<dbReference type="SMART" id="SM00353">
    <property type="entry name" value="HLH"/>
    <property type="match status" value="1"/>
</dbReference>
<feature type="compositionally biased region" description="Basic and acidic residues" evidence="6">
    <location>
        <begin position="313"/>
        <end position="322"/>
    </location>
</feature>
<dbReference type="IntAct" id="A0A060D2B6">
    <property type="interactions" value="1"/>
</dbReference>
<reference evidence="9 11" key="2">
    <citation type="submission" date="2015-12" db="EMBL/GenBank/DDBJ databases">
        <title>Update maize B73 reference genome by single molecule sequencing technologies.</title>
        <authorList>
            <consortium name="Maize Genome Sequencing Project"/>
            <person name="Ware D."/>
        </authorList>
    </citation>
    <scope>NUCLEOTIDE SEQUENCE [LARGE SCALE GENOMIC DNA]</scope>
    <source>
        <strain evidence="11">cv. B73</strain>
        <tissue evidence="9">Seedling</tissue>
    </source>
</reference>
<feature type="region of interest" description="Disordered" evidence="6">
    <location>
        <begin position="129"/>
        <end position="192"/>
    </location>
</feature>
<feature type="compositionally biased region" description="Polar residues" evidence="6">
    <location>
        <begin position="556"/>
        <end position="567"/>
    </location>
</feature>
<reference evidence="10" key="3">
    <citation type="submission" date="2019-07" db="EMBL/GenBank/DDBJ databases">
        <authorList>
            <person name="Seetharam A."/>
            <person name="Woodhouse M."/>
            <person name="Cannon E."/>
        </authorList>
    </citation>
    <scope>NUCLEOTIDE SEQUENCE [LARGE SCALE GENOMIC DNA]</scope>
    <source>
        <strain evidence="10">cv. B73</strain>
    </source>
</reference>
<dbReference type="FunFam" id="4.10.280.10:FF:000004">
    <property type="entry name" value="Basic helix-loop-helix transcription factor"/>
    <property type="match status" value="1"/>
</dbReference>
<dbReference type="Pfam" id="PF00010">
    <property type="entry name" value="HLH"/>
    <property type="match status" value="1"/>
</dbReference>
<evidence type="ECO:0000313" key="8">
    <source>
        <dbReference type="EMBL" id="AIB05460.1"/>
    </source>
</evidence>
<evidence type="ECO:0000313" key="10">
    <source>
        <dbReference type="EnsemblPlants" id="Zm00001eb129520_P001"/>
    </source>
</evidence>
<dbReference type="SUPFAM" id="SSF47459">
    <property type="entry name" value="HLH, helix-loop-helix DNA-binding domain"/>
    <property type="match status" value="1"/>
</dbReference>
<name>A0A060D2B6_MAIZE</name>
<protein>
    <submittedName>
        <fullName evidence="8">BHLH transcription factor</fullName>
    </submittedName>
    <submittedName>
        <fullName evidence="9">Transcription factor PIF4</fullName>
    </submittedName>
</protein>
<feature type="non-terminal residue" evidence="8">
    <location>
        <position position="567"/>
    </location>
</feature>
<dbReference type="InterPro" id="IPR047265">
    <property type="entry name" value="PIF1-like_bHLH"/>
</dbReference>
<feature type="domain" description="BHLH" evidence="7">
    <location>
        <begin position="352"/>
        <end position="401"/>
    </location>
</feature>
<dbReference type="GO" id="GO:0003700">
    <property type="term" value="F:DNA-binding transcription factor activity"/>
    <property type="evidence" value="ECO:0007669"/>
    <property type="project" value="InterPro"/>
</dbReference>
<organism evidence="8">
    <name type="scientific">Zea mays</name>
    <name type="common">Maize</name>
    <dbReference type="NCBI Taxonomy" id="4577"/>
    <lineage>
        <taxon>Eukaryota</taxon>
        <taxon>Viridiplantae</taxon>
        <taxon>Streptophyta</taxon>
        <taxon>Embryophyta</taxon>
        <taxon>Tracheophyta</taxon>
        <taxon>Spermatophyta</taxon>
        <taxon>Magnoliopsida</taxon>
        <taxon>Liliopsida</taxon>
        <taxon>Poales</taxon>
        <taxon>Poaceae</taxon>
        <taxon>PACMAD clade</taxon>
        <taxon>Panicoideae</taxon>
        <taxon>Andropogonodae</taxon>
        <taxon>Andropogoneae</taxon>
        <taxon>Tripsacinae</taxon>
        <taxon>Zea</taxon>
    </lineage>
</organism>
<dbReference type="PROSITE" id="PS50888">
    <property type="entry name" value="BHLH"/>
    <property type="match status" value="1"/>
</dbReference>
<dbReference type="ExpressionAtlas" id="A0A060D2B6">
    <property type="expression patterns" value="baseline and differential"/>
</dbReference>
<dbReference type="PANTHER" id="PTHR46807">
    <property type="entry name" value="TRANSCRIPTION FACTOR PIF3"/>
    <property type="match status" value="1"/>
</dbReference>
<dbReference type="FunCoup" id="A0A060D2B6">
    <property type="interactions" value="3485"/>
</dbReference>
<dbReference type="PaxDb" id="4577-GRMZM2G115960_P03"/>
<keyword evidence="11" id="KW-1185">Reference proteome</keyword>
<dbReference type="GO" id="GO:0046983">
    <property type="term" value="F:protein dimerization activity"/>
    <property type="evidence" value="ECO:0007669"/>
    <property type="project" value="InterPro"/>
</dbReference>
<evidence type="ECO:0000256" key="4">
    <source>
        <dbReference type="ARBA" id="ARBA00023163"/>
    </source>
</evidence>
<dbReference type="InterPro" id="IPR011598">
    <property type="entry name" value="bHLH_dom"/>
</dbReference>
<dbReference type="EMBL" id="CM007649">
    <property type="protein sequence ID" value="ONM31506.1"/>
    <property type="molecule type" value="Genomic_DNA"/>
</dbReference>
<dbReference type="Gramene" id="Zm00001eb129520_T001">
    <property type="protein sequence ID" value="Zm00001eb129520_P001"/>
    <property type="gene ID" value="Zm00001eb129520"/>
</dbReference>
<dbReference type="Proteomes" id="UP000007305">
    <property type="component" value="Chromosome 3"/>
</dbReference>
<dbReference type="InterPro" id="IPR044273">
    <property type="entry name" value="PIF3-like"/>
</dbReference>
<feature type="compositionally biased region" description="Polar residues" evidence="6">
    <location>
        <begin position="138"/>
        <end position="149"/>
    </location>
</feature>
<accession>A0A060D2B6</accession>
<evidence type="ECO:0000256" key="2">
    <source>
        <dbReference type="ARBA" id="ARBA00005510"/>
    </source>
</evidence>
<reference evidence="10" key="4">
    <citation type="submission" date="2021-05" db="UniProtKB">
        <authorList>
            <consortium name="EnsemblPlants"/>
        </authorList>
    </citation>
    <scope>IDENTIFICATION</scope>
    <source>
        <strain evidence="10">cv. B73</strain>
    </source>
</reference>
<feature type="compositionally biased region" description="Low complexity" evidence="6">
    <location>
        <begin position="536"/>
        <end position="555"/>
    </location>
</feature>
<dbReference type="InterPro" id="IPR036638">
    <property type="entry name" value="HLH_DNA-bd_sf"/>
</dbReference>
<keyword evidence="4" id="KW-0804">Transcription</keyword>
<dbReference type="eggNOG" id="ENOG502QV9I">
    <property type="taxonomic scope" value="Eukaryota"/>
</dbReference>
<dbReference type="HOGENOM" id="CLU_014289_0_0_1"/>
<gene>
    <name evidence="8" type="primary">bHLH68</name>
    <name evidence="10" type="synonym">LOC100382453</name>
    <name evidence="9" type="ORF">ZEAMMB73_Zm00001d040536</name>
</gene>
<feature type="region of interest" description="Disordered" evidence="6">
    <location>
        <begin position="308"/>
        <end position="368"/>
    </location>
</feature>
<evidence type="ECO:0000256" key="6">
    <source>
        <dbReference type="SAM" id="MobiDB-lite"/>
    </source>
</evidence>
<evidence type="ECO:0000256" key="1">
    <source>
        <dbReference type="ARBA" id="ARBA00004123"/>
    </source>
</evidence>
<dbReference type="AlphaFoldDB" id="A0A060D2B6"/>
<evidence type="ECO:0000313" key="9">
    <source>
        <dbReference type="EMBL" id="ONM31506.1"/>
    </source>
</evidence>